<feature type="non-terminal residue" evidence="9">
    <location>
        <position position="170"/>
    </location>
</feature>
<evidence type="ECO:0000313" key="9">
    <source>
        <dbReference type="EMBL" id="KPV77201.1"/>
    </source>
</evidence>
<feature type="non-terminal residue" evidence="9">
    <location>
        <position position="1"/>
    </location>
</feature>
<evidence type="ECO:0000256" key="4">
    <source>
        <dbReference type="ARBA" id="ARBA00022989"/>
    </source>
</evidence>
<evidence type="ECO:0000256" key="5">
    <source>
        <dbReference type="ARBA" id="ARBA00023065"/>
    </source>
</evidence>
<proteinExistence type="predicted"/>
<evidence type="ECO:0000313" key="10">
    <source>
        <dbReference type="Proteomes" id="UP000053890"/>
    </source>
</evidence>
<dbReference type="InterPro" id="IPR038770">
    <property type="entry name" value="Na+/solute_symporter_sf"/>
</dbReference>
<gene>
    <name evidence="9" type="ORF">RHOBADRAFT_2839</name>
</gene>
<evidence type="ECO:0000256" key="1">
    <source>
        <dbReference type="ARBA" id="ARBA00004141"/>
    </source>
</evidence>
<dbReference type="EMBL" id="KQ474075">
    <property type="protein sequence ID" value="KPV77201.1"/>
    <property type="molecule type" value="Genomic_DNA"/>
</dbReference>
<dbReference type="AlphaFoldDB" id="A0A194SCS8"/>
<keyword evidence="2" id="KW-0813">Transport</keyword>
<feature type="domain" description="Cation/H+ exchanger transmembrane" evidence="8">
    <location>
        <begin position="1"/>
        <end position="164"/>
    </location>
</feature>
<dbReference type="OMA" id="HYISDHI"/>
<dbReference type="Gene3D" id="1.20.1530.20">
    <property type="match status" value="1"/>
</dbReference>
<dbReference type="PANTHER" id="PTHR32468">
    <property type="entry name" value="CATION/H + ANTIPORTER"/>
    <property type="match status" value="1"/>
</dbReference>
<dbReference type="Pfam" id="PF00999">
    <property type="entry name" value="Na_H_Exchanger"/>
    <property type="match status" value="1"/>
</dbReference>
<sequence>RFRVPRVVCEIVAGILLGPTAFGRVPGFTDNIFPPESISYLTLISNLGLVLFLFCVGTDVDFSLLRRNAKPTIAVSTAGLLVPFALGCGVSFGLYDAFIPDDVSQSTFLVFIGTSMSITAFPVLSRILGDLHLFQDPVGLVVLASGVVNDVLGWCLLSLAIALASSGSGV</sequence>
<keyword evidence="6 7" id="KW-0472">Membrane</keyword>
<feature type="transmembrane region" description="Helical" evidence="7">
    <location>
        <begin position="39"/>
        <end position="60"/>
    </location>
</feature>
<keyword evidence="4 7" id="KW-1133">Transmembrane helix</keyword>
<evidence type="ECO:0000256" key="2">
    <source>
        <dbReference type="ARBA" id="ARBA00022448"/>
    </source>
</evidence>
<dbReference type="GO" id="GO:0015297">
    <property type="term" value="F:antiporter activity"/>
    <property type="evidence" value="ECO:0007669"/>
    <property type="project" value="InterPro"/>
</dbReference>
<dbReference type="OrthoDB" id="2687058at2759"/>
<reference evidence="9 10" key="1">
    <citation type="journal article" date="2015" name="Front. Microbiol.">
        <title>Genome sequence of the plant growth promoting endophytic yeast Rhodotorula graminis WP1.</title>
        <authorList>
            <person name="Firrincieli A."/>
            <person name="Otillar R."/>
            <person name="Salamov A."/>
            <person name="Schmutz J."/>
            <person name="Khan Z."/>
            <person name="Redman R.S."/>
            <person name="Fleck N.D."/>
            <person name="Lindquist E."/>
            <person name="Grigoriev I.V."/>
            <person name="Doty S.L."/>
        </authorList>
    </citation>
    <scope>NUCLEOTIDE SEQUENCE [LARGE SCALE GENOMIC DNA]</scope>
    <source>
        <strain evidence="9 10">WP1</strain>
    </source>
</reference>
<dbReference type="InterPro" id="IPR050794">
    <property type="entry name" value="CPA2_transporter"/>
</dbReference>
<feature type="transmembrane region" description="Helical" evidence="7">
    <location>
        <begin position="107"/>
        <end position="128"/>
    </location>
</feature>
<dbReference type="GO" id="GO:0016020">
    <property type="term" value="C:membrane"/>
    <property type="evidence" value="ECO:0007669"/>
    <property type="project" value="UniProtKB-SubCell"/>
</dbReference>
<accession>A0A194SCS8</accession>
<evidence type="ECO:0000256" key="3">
    <source>
        <dbReference type="ARBA" id="ARBA00022692"/>
    </source>
</evidence>
<evidence type="ECO:0000259" key="8">
    <source>
        <dbReference type="Pfam" id="PF00999"/>
    </source>
</evidence>
<dbReference type="Proteomes" id="UP000053890">
    <property type="component" value="Unassembled WGS sequence"/>
</dbReference>
<protein>
    <recommendedName>
        <fullName evidence="8">Cation/H+ exchanger transmembrane domain-containing protein</fullName>
    </recommendedName>
</protein>
<feature type="transmembrane region" description="Helical" evidence="7">
    <location>
        <begin position="72"/>
        <end position="95"/>
    </location>
</feature>
<keyword evidence="3 7" id="KW-0812">Transmembrane</keyword>
<dbReference type="GeneID" id="28973273"/>
<dbReference type="STRING" id="578459.A0A194SCS8"/>
<keyword evidence="5" id="KW-0406">Ion transport</keyword>
<evidence type="ECO:0000256" key="6">
    <source>
        <dbReference type="ARBA" id="ARBA00023136"/>
    </source>
</evidence>
<keyword evidence="10" id="KW-1185">Reference proteome</keyword>
<dbReference type="PANTHER" id="PTHR32468:SF0">
    <property type="entry name" value="K(+)_H(+) ANTIPORTER 1"/>
    <property type="match status" value="1"/>
</dbReference>
<dbReference type="GO" id="GO:1902600">
    <property type="term" value="P:proton transmembrane transport"/>
    <property type="evidence" value="ECO:0007669"/>
    <property type="project" value="InterPro"/>
</dbReference>
<dbReference type="RefSeq" id="XP_018273250.1">
    <property type="nucleotide sequence ID" value="XM_018412824.1"/>
</dbReference>
<organism evidence="9 10">
    <name type="scientific">Rhodotorula graminis (strain WP1)</name>
    <dbReference type="NCBI Taxonomy" id="578459"/>
    <lineage>
        <taxon>Eukaryota</taxon>
        <taxon>Fungi</taxon>
        <taxon>Dikarya</taxon>
        <taxon>Basidiomycota</taxon>
        <taxon>Pucciniomycotina</taxon>
        <taxon>Microbotryomycetes</taxon>
        <taxon>Sporidiobolales</taxon>
        <taxon>Sporidiobolaceae</taxon>
        <taxon>Rhodotorula</taxon>
    </lineage>
</organism>
<evidence type="ECO:0000256" key="7">
    <source>
        <dbReference type="SAM" id="Phobius"/>
    </source>
</evidence>
<dbReference type="InterPro" id="IPR006153">
    <property type="entry name" value="Cation/H_exchanger_TM"/>
</dbReference>
<name>A0A194SCS8_RHOGW</name>
<comment type="subcellular location">
    <subcellularLocation>
        <location evidence="1">Membrane</location>
        <topology evidence="1">Multi-pass membrane protein</topology>
    </subcellularLocation>
</comment>
<feature type="transmembrane region" description="Helical" evidence="7">
    <location>
        <begin position="140"/>
        <end position="164"/>
    </location>
</feature>